<feature type="transmembrane region" description="Helical" evidence="9">
    <location>
        <begin position="75"/>
        <end position="97"/>
    </location>
</feature>
<feature type="transmembrane region" description="Helical" evidence="9">
    <location>
        <begin position="266"/>
        <end position="285"/>
    </location>
</feature>
<dbReference type="InterPro" id="IPR027417">
    <property type="entry name" value="P-loop_NTPase"/>
</dbReference>
<dbReference type="Pfam" id="PF00005">
    <property type="entry name" value="ABC_tran"/>
    <property type="match status" value="1"/>
</dbReference>
<dbReference type="STRING" id="1249552.PS2015_1750"/>
<dbReference type="PROSITE" id="PS50893">
    <property type="entry name" value="ABC_TRANSPORTER_2"/>
    <property type="match status" value="1"/>
</dbReference>
<dbReference type="InterPro" id="IPR017871">
    <property type="entry name" value="ABC_transporter-like_CS"/>
</dbReference>
<feature type="transmembrane region" description="Helical" evidence="9">
    <location>
        <begin position="21"/>
        <end position="45"/>
    </location>
</feature>
<feature type="domain" description="ABC transporter" evidence="10">
    <location>
        <begin position="359"/>
        <end position="596"/>
    </location>
</feature>
<protein>
    <submittedName>
        <fullName evidence="12">Multidrug ABC transporter ATPase</fullName>
    </submittedName>
</protein>
<evidence type="ECO:0000256" key="4">
    <source>
        <dbReference type="ARBA" id="ARBA00022692"/>
    </source>
</evidence>
<keyword evidence="13" id="KW-1185">Reference proteome</keyword>
<dbReference type="Proteomes" id="UP000065641">
    <property type="component" value="Chromosome"/>
</dbReference>
<evidence type="ECO:0000313" key="13">
    <source>
        <dbReference type="Proteomes" id="UP000065641"/>
    </source>
</evidence>
<evidence type="ECO:0000256" key="9">
    <source>
        <dbReference type="SAM" id="Phobius"/>
    </source>
</evidence>
<dbReference type="AlphaFoldDB" id="A0A0S2KDL5"/>
<dbReference type="PROSITE" id="PS00211">
    <property type="entry name" value="ABC_TRANSPORTER_1"/>
    <property type="match status" value="1"/>
</dbReference>
<dbReference type="PANTHER" id="PTHR24221:SF632">
    <property type="entry name" value="ATP-DEPENDENT LIPID A-CORE FLIPPASE"/>
    <property type="match status" value="1"/>
</dbReference>
<organism evidence="12 13">
    <name type="scientific">Pseudohongiella spirulinae</name>
    <dbReference type="NCBI Taxonomy" id="1249552"/>
    <lineage>
        <taxon>Bacteria</taxon>
        <taxon>Pseudomonadati</taxon>
        <taxon>Pseudomonadota</taxon>
        <taxon>Gammaproteobacteria</taxon>
        <taxon>Pseudomonadales</taxon>
        <taxon>Pseudohongiellaceae</taxon>
        <taxon>Pseudohongiella</taxon>
    </lineage>
</organism>
<feature type="domain" description="ABC transmembrane type-1" evidence="11">
    <location>
        <begin position="59"/>
        <end position="331"/>
    </location>
</feature>
<keyword evidence="7 9" id="KW-1133">Transmembrane helix</keyword>
<name>A0A0S2KDL5_9GAMM</name>
<accession>A0A0S2KDL5</accession>
<dbReference type="SUPFAM" id="SSF52540">
    <property type="entry name" value="P-loop containing nucleoside triphosphate hydrolases"/>
    <property type="match status" value="1"/>
</dbReference>
<keyword evidence="8 9" id="KW-0472">Membrane</keyword>
<dbReference type="Pfam" id="PF00664">
    <property type="entry name" value="ABC_membrane"/>
    <property type="match status" value="1"/>
</dbReference>
<dbReference type="Gene3D" id="3.40.50.300">
    <property type="entry name" value="P-loop containing nucleotide triphosphate hydrolases"/>
    <property type="match status" value="1"/>
</dbReference>
<evidence type="ECO:0000256" key="2">
    <source>
        <dbReference type="ARBA" id="ARBA00022448"/>
    </source>
</evidence>
<keyword evidence="5" id="KW-0547">Nucleotide-binding</keyword>
<proteinExistence type="predicted"/>
<dbReference type="Gene3D" id="1.20.1560.10">
    <property type="entry name" value="ABC transporter type 1, transmembrane domain"/>
    <property type="match status" value="1"/>
</dbReference>
<keyword evidence="4 9" id="KW-0812">Transmembrane</keyword>
<keyword evidence="6" id="KW-0067">ATP-binding</keyword>
<dbReference type="GO" id="GO:0016887">
    <property type="term" value="F:ATP hydrolysis activity"/>
    <property type="evidence" value="ECO:0007669"/>
    <property type="project" value="InterPro"/>
</dbReference>
<sequence>MWKDIRSLWSMLSPAQHRQIIMLQGLILTMALVEVIGVASILPFMTIVSNPDVLSGETFLAQLYQASGATSHDIFLFWSGVAVLGLLALSSLTSILTSWHIIHTGQRLGADLSIRLYQHYLLQPWLFHSTHHSATLTNHIAGECHRVMSQIINPLLQLNARIATSTLLLVTVFLVNPVAAAIGAVAFFSIYAVLFMTVRRRLSHIGEQTSAAGRRRYRLMTEGFGAIKELMLLGRQPQFIADYTDSAHDLARQQGNMNALAQLPRYLVELTAFGAVIMLVLYLLRADNGDSSTLLPLLSLYALAGFKLLPAFQQIYASLAQIRGNLPAFHAIKEDLEISQQTQLPQTVATEAVRPQQQIALEKVSFTYPGKSEPALNQISLSIPVNHSAAFVGPSGAGKSTCVDMILGMLPPDSGKLTVDDQTISDHNRRAWQNSIGYVPQSIYLADASIRDNIALGLSRGDIDEERLERAAALAHINEFVDQLPDGLNTLVGERGVQLSGGQRQRIGIARALYHDPAVVVLDEATSALDTISERHIMDAIADMRQQKTVIIIAHRLSTIQHCDTIFVIDHGHLVGTGTFAELSHKNGIFQTLVSHSEFS</sequence>
<dbReference type="GO" id="GO:0034040">
    <property type="term" value="F:ATPase-coupled lipid transmembrane transporter activity"/>
    <property type="evidence" value="ECO:0007669"/>
    <property type="project" value="TreeGrafter"/>
</dbReference>
<dbReference type="PROSITE" id="PS50929">
    <property type="entry name" value="ABC_TM1F"/>
    <property type="match status" value="1"/>
</dbReference>
<evidence type="ECO:0000256" key="5">
    <source>
        <dbReference type="ARBA" id="ARBA00022741"/>
    </source>
</evidence>
<feature type="transmembrane region" description="Helical" evidence="9">
    <location>
        <begin position="181"/>
        <end position="198"/>
    </location>
</feature>
<dbReference type="RefSeq" id="WP_058021842.1">
    <property type="nucleotide sequence ID" value="NZ_CP013189.1"/>
</dbReference>
<dbReference type="SUPFAM" id="SSF90123">
    <property type="entry name" value="ABC transporter transmembrane region"/>
    <property type="match status" value="1"/>
</dbReference>
<dbReference type="KEGG" id="pspi:PS2015_1750"/>
<dbReference type="EMBL" id="CP013189">
    <property type="protein sequence ID" value="ALO46401.1"/>
    <property type="molecule type" value="Genomic_DNA"/>
</dbReference>
<dbReference type="OrthoDB" id="9806127at2"/>
<dbReference type="SMART" id="SM00382">
    <property type="entry name" value="AAA"/>
    <property type="match status" value="1"/>
</dbReference>
<keyword evidence="3" id="KW-1003">Cell membrane</keyword>
<evidence type="ECO:0000256" key="6">
    <source>
        <dbReference type="ARBA" id="ARBA00022840"/>
    </source>
</evidence>
<evidence type="ECO:0000256" key="8">
    <source>
        <dbReference type="ARBA" id="ARBA00023136"/>
    </source>
</evidence>
<dbReference type="PANTHER" id="PTHR24221">
    <property type="entry name" value="ATP-BINDING CASSETTE SUB-FAMILY B"/>
    <property type="match status" value="1"/>
</dbReference>
<dbReference type="GO" id="GO:0140359">
    <property type="term" value="F:ABC-type transporter activity"/>
    <property type="evidence" value="ECO:0007669"/>
    <property type="project" value="InterPro"/>
</dbReference>
<dbReference type="InterPro" id="IPR003439">
    <property type="entry name" value="ABC_transporter-like_ATP-bd"/>
</dbReference>
<keyword evidence="2" id="KW-0813">Transport</keyword>
<evidence type="ECO:0000256" key="7">
    <source>
        <dbReference type="ARBA" id="ARBA00022989"/>
    </source>
</evidence>
<evidence type="ECO:0000256" key="3">
    <source>
        <dbReference type="ARBA" id="ARBA00022475"/>
    </source>
</evidence>
<gene>
    <name evidence="12" type="ORF">PS2015_1750</name>
</gene>
<dbReference type="InterPro" id="IPR011527">
    <property type="entry name" value="ABC1_TM_dom"/>
</dbReference>
<dbReference type="InterPro" id="IPR036640">
    <property type="entry name" value="ABC1_TM_sf"/>
</dbReference>
<dbReference type="PATRIC" id="fig|1249552.3.peg.1756"/>
<dbReference type="FunFam" id="3.40.50.300:FF:000221">
    <property type="entry name" value="Multidrug ABC transporter ATP-binding protein"/>
    <property type="match status" value="1"/>
</dbReference>
<evidence type="ECO:0000259" key="10">
    <source>
        <dbReference type="PROSITE" id="PS50893"/>
    </source>
</evidence>
<evidence type="ECO:0000256" key="1">
    <source>
        <dbReference type="ARBA" id="ARBA00004651"/>
    </source>
</evidence>
<evidence type="ECO:0000259" key="11">
    <source>
        <dbReference type="PROSITE" id="PS50929"/>
    </source>
</evidence>
<reference evidence="12 13" key="1">
    <citation type="submission" date="2015-11" db="EMBL/GenBank/DDBJ databases">
        <authorList>
            <person name="Zhang Y."/>
            <person name="Guo Z."/>
        </authorList>
    </citation>
    <scope>NUCLEOTIDE SEQUENCE [LARGE SCALE GENOMIC DNA]</scope>
    <source>
        <strain evidence="12 13">KCTC 32221</strain>
    </source>
</reference>
<dbReference type="GO" id="GO:0005524">
    <property type="term" value="F:ATP binding"/>
    <property type="evidence" value="ECO:0007669"/>
    <property type="project" value="UniProtKB-KW"/>
</dbReference>
<dbReference type="InterPro" id="IPR039421">
    <property type="entry name" value="Type_1_exporter"/>
</dbReference>
<dbReference type="InterPro" id="IPR003593">
    <property type="entry name" value="AAA+_ATPase"/>
</dbReference>
<evidence type="ECO:0000313" key="12">
    <source>
        <dbReference type="EMBL" id="ALO46401.1"/>
    </source>
</evidence>
<dbReference type="GO" id="GO:0005886">
    <property type="term" value="C:plasma membrane"/>
    <property type="evidence" value="ECO:0007669"/>
    <property type="project" value="UniProtKB-SubCell"/>
</dbReference>
<comment type="subcellular location">
    <subcellularLocation>
        <location evidence="1">Cell membrane</location>
        <topology evidence="1">Multi-pass membrane protein</topology>
    </subcellularLocation>
</comment>